<dbReference type="PANTHER" id="PTHR30543:SF21">
    <property type="entry name" value="NAD(P)H-DEPENDENT FMN REDUCTASE LOT6"/>
    <property type="match status" value="1"/>
</dbReference>
<evidence type="ECO:0000313" key="3">
    <source>
        <dbReference type="Proteomes" id="UP000011686"/>
    </source>
</evidence>
<dbReference type="GO" id="GO:0016491">
    <property type="term" value="F:oxidoreductase activity"/>
    <property type="evidence" value="ECO:0007669"/>
    <property type="project" value="InterPro"/>
</dbReference>
<protein>
    <submittedName>
        <fullName evidence="2">NADPH-dependent FMN reductase</fullName>
    </submittedName>
</protein>
<dbReference type="SUPFAM" id="SSF52218">
    <property type="entry name" value="Flavoproteins"/>
    <property type="match status" value="1"/>
</dbReference>
<dbReference type="InterPro" id="IPR005025">
    <property type="entry name" value="FMN_Rdtase-like_dom"/>
</dbReference>
<dbReference type="GO" id="GO:0010181">
    <property type="term" value="F:FMN binding"/>
    <property type="evidence" value="ECO:0007669"/>
    <property type="project" value="TreeGrafter"/>
</dbReference>
<dbReference type="GO" id="GO:0005829">
    <property type="term" value="C:cytosol"/>
    <property type="evidence" value="ECO:0007669"/>
    <property type="project" value="TreeGrafter"/>
</dbReference>
<dbReference type="PATRIC" id="fig|1208918.3.peg.145"/>
<dbReference type="Proteomes" id="UP000011686">
    <property type="component" value="Chromosome"/>
</dbReference>
<evidence type="ECO:0000259" key="1">
    <source>
        <dbReference type="Pfam" id="PF03358"/>
    </source>
</evidence>
<reference evidence="2 3" key="1">
    <citation type="journal article" date="2013" name="Genome Biol. Evol.">
        <title>Genome evolution and phylogenomic analysis of candidatus kinetoplastibacterium, the betaproteobacterial endosymbionts of strigomonas and angomonas.</title>
        <authorList>
            <person name="Alves J.M."/>
            <person name="Serrano M.G."/>
            <person name="Maia da Silva F."/>
            <person name="Voegtly L.J."/>
            <person name="Matveyev A.V."/>
            <person name="Teixeira M.M."/>
            <person name="Camargo E.P."/>
            <person name="Buck G.A."/>
        </authorList>
    </citation>
    <scope>NUCLEOTIDE SEQUENCE [LARGE SCALE GENOMIC DNA]</scope>
    <source>
        <strain evidence="2 3">TCC036E</strain>
    </source>
</reference>
<keyword evidence="3" id="KW-1185">Reference proteome</keyword>
<feature type="domain" description="NADPH-dependent FMN reductase-like" evidence="1">
    <location>
        <begin position="7"/>
        <end position="149"/>
    </location>
</feature>
<dbReference type="EMBL" id="CP003804">
    <property type="protein sequence ID" value="AGF47450.1"/>
    <property type="molecule type" value="Genomic_DNA"/>
</dbReference>
<sequence>MTTQKITVAVFIGSLKKDSINFKIAKTAEQISCKDLIFKYIKISDLPLYNEDHEKNFPEKIAELKNEIMNTDSVLFITPEHNKSIPAALKNAIDWISRPYGQNSWKNKKAAIIGGSISKSGTCSAQYHLRQILSSLGVITMPIPELMLHCHDNIFDPELSIINEEYTLNFIKSWVNQYTAWLKKTI</sequence>
<dbReference type="PANTHER" id="PTHR30543">
    <property type="entry name" value="CHROMATE REDUCTASE"/>
    <property type="match status" value="1"/>
</dbReference>
<dbReference type="RefSeq" id="WP_015238993.1">
    <property type="nucleotide sequence ID" value="NC_020283.1"/>
</dbReference>
<dbReference type="Gene3D" id="3.40.50.360">
    <property type="match status" value="1"/>
</dbReference>
<dbReference type="Pfam" id="PF03358">
    <property type="entry name" value="FMN_red"/>
    <property type="match status" value="1"/>
</dbReference>
<proteinExistence type="predicted"/>
<dbReference type="KEGG" id="kct:CDEE_0384"/>
<dbReference type="InterPro" id="IPR029039">
    <property type="entry name" value="Flavoprotein-like_sf"/>
</dbReference>
<dbReference type="InterPro" id="IPR050712">
    <property type="entry name" value="NAD(P)H-dep_reductase"/>
</dbReference>
<organism evidence="2 3">
    <name type="scientific">Candidatus Kinetoplastidibacterium crithidiae TCC036E</name>
    <dbReference type="NCBI Taxonomy" id="1208918"/>
    <lineage>
        <taxon>Bacteria</taxon>
        <taxon>Pseudomonadati</taxon>
        <taxon>Pseudomonadota</taxon>
        <taxon>Betaproteobacteria</taxon>
        <taxon>Candidatus Kinetoplastidibacterium</taxon>
    </lineage>
</organism>
<dbReference type="eggNOG" id="COG0431">
    <property type="taxonomic scope" value="Bacteria"/>
</dbReference>
<dbReference type="HOGENOM" id="CLU_055322_4_2_4"/>
<dbReference type="AlphaFoldDB" id="M1M5L0"/>
<name>M1M5L0_9PROT</name>
<accession>M1M5L0</accession>
<dbReference type="STRING" id="1208918.CDEE_0384"/>
<evidence type="ECO:0000313" key="2">
    <source>
        <dbReference type="EMBL" id="AGF47450.1"/>
    </source>
</evidence>
<gene>
    <name evidence="2" type="ORF">CDEE_0384</name>
</gene>